<dbReference type="Proteomes" id="UP000006461">
    <property type="component" value="Chromosome"/>
</dbReference>
<dbReference type="AlphaFoldDB" id="I4ESH1"/>
<reference evidence="2 3" key="1">
    <citation type="journal article" date="2012" name="J. Bacteriol.">
        <title>Genome Sequence of Radiation-Resistant Modestobacter marinus Strain BC501, a Representative Actinobacterium That Thrives on Calcareous Stone Surfaces.</title>
        <authorList>
            <person name="Normand P."/>
            <person name="Gury J."/>
            <person name="Pujic P."/>
            <person name="Chouaia B."/>
            <person name="Crotti E."/>
            <person name="Brusetti L."/>
            <person name="Daffonchio D."/>
            <person name="Vacherie B."/>
            <person name="Barbe V."/>
            <person name="Medigue C."/>
            <person name="Calteau A."/>
            <person name="Ghodhbane-Gtari F."/>
            <person name="Essoussi I."/>
            <person name="Nouioui I."/>
            <person name="Abbassi-Ghozzi I."/>
            <person name="Gtari M."/>
        </authorList>
    </citation>
    <scope>NUCLEOTIDE SEQUENCE [LARGE SCALE GENOMIC DNA]</scope>
    <source>
        <strain evidence="3">BC 501</strain>
    </source>
</reference>
<proteinExistence type="predicted"/>
<evidence type="ECO:0000313" key="2">
    <source>
        <dbReference type="EMBL" id="CCH86334.1"/>
    </source>
</evidence>
<gene>
    <name evidence="2" type="ordered locus">MODMU_0884</name>
</gene>
<dbReference type="KEGG" id="mmar:MODMU_0884"/>
<sequence length="77" mass="8240">MPLMTPDGGLGRSLGRRYGRSRAAAAPESSLDESESDAPVFPVWKVTAAGRRRPAEELCSSSTACTRPTATTRCWKA</sequence>
<name>I4ESH1_MODI5</name>
<dbReference type="STRING" id="477641.MODMU_0884"/>
<keyword evidence="3" id="KW-1185">Reference proteome</keyword>
<dbReference type="HOGENOM" id="CLU_2634193_0_0_11"/>
<evidence type="ECO:0000256" key="1">
    <source>
        <dbReference type="SAM" id="MobiDB-lite"/>
    </source>
</evidence>
<protein>
    <submittedName>
        <fullName evidence="2">Uncharacterized protein</fullName>
    </submittedName>
</protein>
<accession>I4ESH1</accession>
<feature type="region of interest" description="Disordered" evidence="1">
    <location>
        <begin position="1"/>
        <end position="38"/>
    </location>
</feature>
<organism evidence="2 3">
    <name type="scientific">Modestobacter italicus (strain DSM 44449 / CECT 9708 / BC 501)</name>
    <dbReference type="NCBI Taxonomy" id="2732864"/>
    <lineage>
        <taxon>Bacteria</taxon>
        <taxon>Bacillati</taxon>
        <taxon>Actinomycetota</taxon>
        <taxon>Actinomycetes</taxon>
        <taxon>Geodermatophilales</taxon>
        <taxon>Geodermatophilaceae</taxon>
        <taxon>Modestobacter</taxon>
    </lineage>
</organism>
<dbReference type="EMBL" id="FO203431">
    <property type="protein sequence ID" value="CCH86334.1"/>
    <property type="molecule type" value="Genomic_DNA"/>
</dbReference>
<evidence type="ECO:0000313" key="3">
    <source>
        <dbReference type="Proteomes" id="UP000006461"/>
    </source>
</evidence>